<sequence length="232" mass="25450">MAAAEPPPPSVAGLILTNNDVIRSFFGNLPGELRSPQRFRRRAPCPIDFLEASGPPFPPLTAPRSGSSSLALISFSRVRSPERSEELKERLRKLAELAERREYQELVKDIAPKKEASESFSSYKDQIGFGMEFPVYLFETLDKTFQPAILMDIFASKNAAGGILGMISGQNTRVTSFLGSKTNCGADELVASQGASRSSSLFLTSEAMDMELLEEEAHEEAQEEAPKDEAEI</sequence>
<dbReference type="GO" id="GO:0005789">
    <property type="term" value="C:endoplasmic reticulum membrane"/>
    <property type="evidence" value="ECO:0007669"/>
    <property type="project" value="UniProtKB-SubCell"/>
</dbReference>
<dbReference type="InterPro" id="IPR021013">
    <property type="entry name" value="ATPase_Vma12"/>
</dbReference>
<dbReference type="AlphaFoldDB" id="A0AAQ3KNN9"/>
<evidence type="ECO:0000256" key="1">
    <source>
        <dbReference type="ARBA" id="ARBA00004477"/>
    </source>
</evidence>
<evidence type="ECO:0000256" key="2">
    <source>
        <dbReference type="ARBA" id="ARBA00022692"/>
    </source>
</evidence>
<reference evidence="7 8" key="1">
    <citation type="submission" date="2023-10" db="EMBL/GenBank/DDBJ databases">
        <title>Chromosome-scale genome assembly provides insights into flower coloration mechanisms of Canna indica.</title>
        <authorList>
            <person name="Li C."/>
        </authorList>
    </citation>
    <scope>NUCLEOTIDE SEQUENCE [LARGE SCALE GENOMIC DNA]</scope>
    <source>
        <tissue evidence="7">Flower</tissue>
    </source>
</reference>
<feature type="region of interest" description="Disordered" evidence="6">
    <location>
        <begin position="213"/>
        <end position="232"/>
    </location>
</feature>
<proteinExistence type="predicted"/>
<keyword evidence="4" id="KW-1133">Transmembrane helix</keyword>
<dbReference type="PANTHER" id="PTHR31394:SF1">
    <property type="entry name" value="TRANSMEMBRANE PROTEIN 199"/>
    <property type="match status" value="1"/>
</dbReference>
<evidence type="ECO:0000256" key="3">
    <source>
        <dbReference type="ARBA" id="ARBA00022824"/>
    </source>
</evidence>
<dbReference type="PANTHER" id="PTHR31394">
    <property type="entry name" value="TRANSMEMBRANE PROTEIN 199"/>
    <property type="match status" value="1"/>
</dbReference>
<keyword evidence="8" id="KW-1185">Reference proteome</keyword>
<dbReference type="GO" id="GO:0070072">
    <property type="term" value="P:vacuolar proton-transporting V-type ATPase complex assembly"/>
    <property type="evidence" value="ECO:0007669"/>
    <property type="project" value="InterPro"/>
</dbReference>
<keyword evidence="3" id="KW-0256">Endoplasmic reticulum</keyword>
<keyword evidence="2" id="KW-0812">Transmembrane</keyword>
<organism evidence="7 8">
    <name type="scientific">Canna indica</name>
    <name type="common">Indian-shot</name>
    <dbReference type="NCBI Taxonomy" id="4628"/>
    <lineage>
        <taxon>Eukaryota</taxon>
        <taxon>Viridiplantae</taxon>
        <taxon>Streptophyta</taxon>
        <taxon>Embryophyta</taxon>
        <taxon>Tracheophyta</taxon>
        <taxon>Spermatophyta</taxon>
        <taxon>Magnoliopsida</taxon>
        <taxon>Liliopsida</taxon>
        <taxon>Zingiberales</taxon>
        <taxon>Cannaceae</taxon>
        <taxon>Canna</taxon>
    </lineage>
</organism>
<dbReference type="Proteomes" id="UP001327560">
    <property type="component" value="Chromosome 6"/>
</dbReference>
<evidence type="ECO:0000256" key="5">
    <source>
        <dbReference type="ARBA" id="ARBA00023136"/>
    </source>
</evidence>
<evidence type="ECO:0000313" key="8">
    <source>
        <dbReference type="Proteomes" id="UP001327560"/>
    </source>
</evidence>
<feature type="compositionally biased region" description="Acidic residues" evidence="6">
    <location>
        <begin position="213"/>
        <end position="223"/>
    </location>
</feature>
<evidence type="ECO:0000313" key="7">
    <source>
        <dbReference type="EMBL" id="WOL12243.1"/>
    </source>
</evidence>
<keyword evidence="5" id="KW-0472">Membrane</keyword>
<gene>
    <name evidence="7" type="ORF">Cni_G21009</name>
</gene>
<protein>
    <submittedName>
        <fullName evidence="7">Uncharacterized protein</fullName>
    </submittedName>
</protein>
<accession>A0AAQ3KNN9</accession>
<name>A0AAQ3KNN9_9LILI</name>
<evidence type="ECO:0000256" key="6">
    <source>
        <dbReference type="SAM" id="MobiDB-lite"/>
    </source>
</evidence>
<comment type="subcellular location">
    <subcellularLocation>
        <location evidence="1">Endoplasmic reticulum membrane</location>
        <topology evidence="1">Multi-pass membrane protein</topology>
    </subcellularLocation>
</comment>
<dbReference type="EMBL" id="CP136895">
    <property type="protein sequence ID" value="WOL12243.1"/>
    <property type="molecule type" value="Genomic_DNA"/>
</dbReference>
<evidence type="ECO:0000256" key="4">
    <source>
        <dbReference type="ARBA" id="ARBA00022989"/>
    </source>
</evidence>